<dbReference type="Pfam" id="PF04397">
    <property type="entry name" value="LytTR"/>
    <property type="match status" value="1"/>
</dbReference>
<dbReference type="EMBL" id="CP026118">
    <property type="protein sequence ID" value="QAS52493.1"/>
    <property type="molecule type" value="Genomic_DNA"/>
</dbReference>
<name>A0A410MCT8_9BACI</name>
<evidence type="ECO:0000313" key="4">
    <source>
        <dbReference type="EMBL" id="QAS52493.1"/>
    </source>
</evidence>
<dbReference type="InterPro" id="IPR001789">
    <property type="entry name" value="Sig_transdc_resp-reg_receiver"/>
</dbReference>
<proteinExistence type="predicted"/>
<dbReference type="PANTHER" id="PTHR37299">
    <property type="entry name" value="TRANSCRIPTIONAL REGULATOR-RELATED"/>
    <property type="match status" value="1"/>
</dbReference>
<keyword evidence="4" id="KW-0238">DNA-binding</keyword>
<feature type="modified residue" description="4-aspartylphosphate" evidence="1">
    <location>
        <position position="57"/>
    </location>
</feature>
<dbReference type="Pfam" id="PF00072">
    <property type="entry name" value="Response_reg"/>
    <property type="match status" value="1"/>
</dbReference>
<dbReference type="InterPro" id="IPR011006">
    <property type="entry name" value="CheY-like_superfamily"/>
</dbReference>
<evidence type="ECO:0000259" key="2">
    <source>
        <dbReference type="PROSITE" id="PS50110"/>
    </source>
</evidence>
<dbReference type="Proteomes" id="UP000287756">
    <property type="component" value="Chromosome"/>
</dbReference>
<dbReference type="AlphaFoldDB" id="A0A410MCT8"/>
<reference evidence="4 5" key="1">
    <citation type="submission" date="2018-01" db="EMBL/GenBank/DDBJ databases">
        <title>The whole genome sequencing and assembly of Halobacillus litoralis ERB031 strain.</title>
        <authorList>
            <person name="Lee S.-J."/>
            <person name="Park M.-K."/>
            <person name="Kim J.-Y."/>
            <person name="Lee Y.-J."/>
            <person name="Yi H."/>
            <person name="Bahn Y.-S."/>
            <person name="Kim J.F."/>
            <person name="Lee D.-W."/>
        </authorList>
    </citation>
    <scope>NUCLEOTIDE SEQUENCE [LARGE SCALE GENOMIC DNA]</scope>
    <source>
        <strain evidence="4 5">ERB 031</strain>
    </source>
</reference>
<evidence type="ECO:0000259" key="3">
    <source>
        <dbReference type="PROSITE" id="PS50930"/>
    </source>
</evidence>
<dbReference type="Gene3D" id="3.40.50.2300">
    <property type="match status" value="1"/>
</dbReference>
<dbReference type="SUPFAM" id="SSF52172">
    <property type="entry name" value="CheY-like"/>
    <property type="match status" value="1"/>
</dbReference>
<dbReference type="PROSITE" id="PS50930">
    <property type="entry name" value="HTH_LYTTR"/>
    <property type="match status" value="1"/>
</dbReference>
<feature type="domain" description="Response regulatory" evidence="2">
    <location>
        <begin position="6"/>
        <end position="120"/>
    </location>
</feature>
<dbReference type="OrthoDB" id="9809318at2"/>
<feature type="domain" description="HTH LytTR-type" evidence="3">
    <location>
        <begin position="139"/>
        <end position="244"/>
    </location>
</feature>
<dbReference type="SMART" id="SM00850">
    <property type="entry name" value="LytTR"/>
    <property type="match status" value="1"/>
</dbReference>
<organism evidence="4 5">
    <name type="scientific">Halobacillus litoralis</name>
    <dbReference type="NCBI Taxonomy" id="45668"/>
    <lineage>
        <taxon>Bacteria</taxon>
        <taxon>Bacillati</taxon>
        <taxon>Bacillota</taxon>
        <taxon>Bacilli</taxon>
        <taxon>Bacillales</taxon>
        <taxon>Bacillaceae</taxon>
        <taxon>Halobacillus</taxon>
    </lineage>
</organism>
<protein>
    <submittedName>
        <fullName evidence="4">DNA-binding response regulator</fullName>
    </submittedName>
</protein>
<dbReference type="InterPro" id="IPR046947">
    <property type="entry name" value="LytR-like"/>
</dbReference>
<dbReference type="PANTHER" id="PTHR37299:SF1">
    <property type="entry name" value="STAGE 0 SPORULATION PROTEIN A HOMOLOG"/>
    <property type="match status" value="1"/>
</dbReference>
<dbReference type="GO" id="GO:0000156">
    <property type="term" value="F:phosphorelay response regulator activity"/>
    <property type="evidence" value="ECO:0007669"/>
    <property type="project" value="InterPro"/>
</dbReference>
<dbReference type="Gene3D" id="2.40.50.1020">
    <property type="entry name" value="LytTr DNA-binding domain"/>
    <property type="match status" value="1"/>
</dbReference>
<evidence type="ECO:0000313" key="5">
    <source>
        <dbReference type="Proteomes" id="UP000287756"/>
    </source>
</evidence>
<sequence>MKEKIKALIVDDERFSREELSYLLDTYEQIEVIGEAGSGDEAIMKTLQLQPDVLFLDVEMPKMDGMAVSGSVHELKKIPEIIFATAYPDFAAEAFRHEALDYLLKPFDEEQLGEAIQRLEKKLHRRAFSPPQEPQPTKLAVEGEDTIDYLNPNEIMYVSREDRVTKIVGKTKVYETKSALKEVEERLDRFSFFRIHKSFLVNLDHIHRLTPWFNGAYQLELQGTDEKLPVSRNYVKGLRKKLEL</sequence>
<accession>A0A410MCT8</accession>
<dbReference type="PROSITE" id="PS50110">
    <property type="entry name" value="RESPONSE_REGULATORY"/>
    <property type="match status" value="1"/>
</dbReference>
<keyword evidence="1" id="KW-0597">Phosphoprotein</keyword>
<dbReference type="GO" id="GO:0003677">
    <property type="term" value="F:DNA binding"/>
    <property type="evidence" value="ECO:0007669"/>
    <property type="project" value="UniProtKB-KW"/>
</dbReference>
<evidence type="ECO:0000256" key="1">
    <source>
        <dbReference type="PROSITE-ProRule" id="PRU00169"/>
    </source>
</evidence>
<dbReference type="RefSeq" id="WP_128524781.1">
    <property type="nucleotide sequence ID" value="NZ_CP026118.1"/>
</dbReference>
<gene>
    <name evidence="4" type="ORF">HLI_09815</name>
</gene>
<dbReference type="InterPro" id="IPR007492">
    <property type="entry name" value="LytTR_DNA-bd_dom"/>
</dbReference>
<dbReference type="KEGG" id="hli:HLI_09815"/>
<dbReference type="SMART" id="SM00448">
    <property type="entry name" value="REC"/>
    <property type="match status" value="1"/>
</dbReference>